<evidence type="ECO:0000256" key="1">
    <source>
        <dbReference type="SAM" id="MobiDB-lite"/>
    </source>
</evidence>
<organism evidence="2 3">
    <name type="scientific">Caerostris darwini</name>
    <dbReference type="NCBI Taxonomy" id="1538125"/>
    <lineage>
        <taxon>Eukaryota</taxon>
        <taxon>Metazoa</taxon>
        <taxon>Ecdysozoa</taxon>
        <taxon>Arthropoda</taxon>
        <taxon>Chelicerata</taxon>
        <taxon>Arachnida</taxon>
        <taxon>Araneae</taxon>
        <taxon>Araneomorphae</taxon>
        <taxon>Entelegynae</taxon>
        <taxon>Araneoidea</taxon>
        <taxon>Araneidae</taxon>
        <taxon>Caerostris</taxon>
    </lineage>
</organism>
<accession>A0AAV4RK35</accession>
<gene>
    <name evidence="2" type="ORF">CDAR_42481</name>
</gene>
<dbReference type="EMBL" id="BPLQ01006245">
    <property type="protein sequence ID" value="GIY21111.1"/>
    <property type="molecule type" value="Genomic_DNA"/>
</dbReference>
<keyword evidence="3" id="KW-1185">Reference proteome</keyword>
<feature type="region of interest" description="Disordered" evidence="1">
    <location>
        <begin position="1"/>
        <end position="26"/>
    </location>
</feature>
<comment type="caution">
    <text evidence="2">The sequence shown here is derived from an EMBL/GenBank/DDBJ whole genome shotgun (WGS) entry which is preliminary data.</text>
</comment>
<name>A0AAV4RK35_9ARAC</name>
<sequence>MRGWEEGRQQKGGGNSDPFLRGSINNSGPFCEETRWHLTKRHSGPWKSTFSMTFRKHNCTCSKQVTSRGQHKTLPCTEPAPQQCLTGVCTWAIT</sequence>
<dbReference type="AlphaFoldDB" id="A0AAV4RK35"/>
<proteinExistence type="predicted"/>
<evidence type="ECO:0000313" key="2">
    <source>
        <dbReference type="EMBL" id="GIY21111.1"/>
    </source>
</evidence>
<protein>
    <submittedName>
        <fullName evidence="2">Uncharacterized protein</fullName>
    </submittedName>
</protein>
<reference evidence="2 3" key="1">
    <citation type="submission" date="2021-06" db="EMBL/GenBank/DDBJ databases">
        <title>Caerostris darwini draft genome.</title>
        <authorList>
            <person name="Kono N."/>
            <person name="Arakawa K."/>
        </authorList>
    </citation>
    <scope>NUCLEOTIDE SEQUENCE [LARGE SCALE GENOMIC DNA]</scope>
</reference>
<evidence type="ECO:0000313" key="3">
    <source>
        <dbReference type="Proteomes" id="UP001054837"/>
    </source>
</evidence>
<dbReference type="Proteomes" id="UP001054837">
    <property type="component" value="Unassembled WGS sequence"/>
</dbReference>